<dbReference type="CDD" id="cd04861">
    <property type="entry name" value="LigD_Pol_like"/>
    <property type="match status" value="1"/>
</dbReference>
<feature type="domain" description="DNA ligase D polymerase" evidence="1">
    <location>
        <begin position="28"/>
        <end position="279"/>
    </location>
</feature>
<dbReference type="RefSeq" id="WP_092626967.1">
    <property type="nucleotide sequence ID" value="NZ_FNFM01000003.1"/>
</dbReference>
<dbReference type="OrthoDB" id="9802472at2"/>
<dbReference type="InterPro" id="IPR014145">
    <property type="entry name" value="LigD_pol_dom"/>
</dbReference>
<dbReference type="PANTHER" id="PTHR42705:SF2">
    <property type="entry name" value="BIFUNCTIONAL NON-HOMOLOGOUS END JOINING PROTEIN LIGD"/>
    <property type="match status" value="1"/>
</dbReference>
<dbReference type="Proteomes" id="UP000199213">
    <property type="component" value="Unassembled WGS sequence"/>
</dbReference>
<evidence type="ECO:0000313" key="2">
    <source>
        <dbReference type="EMBL" id="SDJ95567.1"/>
    </source>
</evidence>
<keyword evidence="3" id="KW-1185">Reference proteome</keyword>
<dbReference type="NCBIfam" id="TIGR02778">
    <property type="entry name" value="ligD_pol"/>
    <property type="match status" value="1"/>
</dbReference>
<proteinExistence type="predicted"/>
<accession>A0A1G8XYK2</accession>
<organism evidence="2 3">
    <name type="scientific">Actinopolyspora mzabensis</name>
    <dbReference type="NCBI Taxonomy" id="995066"/>
    <lineage>
        <taxon>Bacteria</taxon>
        <taxon>Bacillati</taxon>
        <taxon>Actinomycetota</taxon>
        <taxon>Actinomycetes</taxon>
        <taxon>Actinopolysporales</taxon>
        <taxon>Actinopolysporaceae</taxon>
        <taxon>Actinopolyspora</taxon>
    </lineage>
</organism>
<name>A0A1G8XYK2_ACTMZ</name>
<reference evidence="3" key="1">
    <citation type="submission" date="2016-10" db="EMBL/GenBank/DDBJ databases">
        <authorList>
            <person name="Varghese N."/>
            <person name="Submissions S."/>
        </authorList>
    </citation>
    <scope>NUCLEOTIDE SEQUENCE [LARGE SCALE GENOMIC DNA]</scope>
    <source>
        <strain evidence="3">DSM 45460</strain>
    </source>
</reference>
<evidence type="ECO:0000259" key="1">
    <source>
        <dbReference type="Pfam" id="PF21686"/>
    </source>
</evidence>
<dbReference type="InterPro" id="IPR052171">
    <property type="entry name" value="NHEJ_LigD"/>
</dbReference>
<dbReference type="Gene3D" id="3.90.920.10">
    <property type="entry name" value="DNA primase, PRIM domain"/>
    <property type="match status" value="1"/>
</dbReference>
<dbReference type="AlphaFoldDB" id="A0A1G8XYK2"/>
<evidence type="ECO:0000313" key="3">
    <source>
        <dbReference type="Proteomes" id="UP000199213"/>
    </source>
</evidence>
<dbReference type="PANTHER" id="PTHR42705">
    <property type="entry name" value="BIFUNCTIONAL NON-HOMOLOGOUS END JOINING PROTEIN LIGD"/>
    <property type="match status" value="1"/>
</dbReference>
<sequence>MNVSFDVDGRSISVSRPGKVLFPVDGITKQRIVSYYREVAPAMLPHLRDRPMVMERFPDGIDGERIVQHNVPDFFPEWIPRVRVAKKSGGHNELAVCGDTPTLLYLAGQACLTPHPWLSNREYPAVPDRLVFDLDPSVDEPDSLRTAVRLVGETLEELGLVPFPMTTGSRGFHVVTPIRGEHSFDESHELAFGVARLLAARLPATLTVEQRKKERGERVFVDYLRNGYAQTAVAPYAVRARTGAPVAAPLWWSELDSIGPASFTIHEMPARLRAYGDPWEEFADSARSAAHARSRLSRLREGTPGR</sequence>
<gene>
    <name evidence="2" type="ORF">SAMN04487820_103142</name>
</gene>
<dbReference type="Pfam" id="PF21686">
    <property type="entry name" value="LigD_Prim-Pol"/>
    <property type="match status" value="1"/>
</dbReference>
<dbReference type="EMBL" id="FNFM01000003">
    <property type="protein sequence ID" value="SDJ95567.1"/>
    <property type="molecule type" value="Genomic_DNA"/>
</dbReference>
<protein>
    <submittedName>
        <fullName evidence="2">Bifunctional non-homologous end joining protein LigD</fullName>
    </submittedName>
</protein>